<dbReference type="NCBIfam" id="TIGR01443">
    <property type="entry name" value="intein_Cterm"/>
    <property type="match status" value="1"/>
</dbReference>
<proteinExistence type="predicted"/>
<sequence length="1354" mass="158509">MINSSSPFDNTLINSNQDNIKISSNDGLSSISNVDNDTESSVINEELKDEVKELMKKDFTHPKHDDPNIQYKLYKKREYYYNKIPTRPTIDENTQYDTIKKYRDDICGSDSTLHPHQGMLSNFINPETPYRGVLIFHGLGSGKCVSKDTEILVDNNYIKIEDLWQNNNSKVYYDDENGEWKQQDKDLFVKSYNYTNEFIPKRIARLYREKINSFVYEVILDNKKSISLTYNHKLYIKHNNVYEWTNIFKVNDEVCININNNPGFARIVKINIHIYNDYVYDVEIDETHNYIANDILCHNTCVGVAIAEKFKKLVQKYNTKIHILVPGSFLKNNWKKHIIKCTNNTYKNKEEDKYMYQDAEEKERQIKQAYANASQYYKVMSYRSFYKRVSGDKIIEKNLDKNEKGRAVYRKTNDGEFERDFAIDRIYNLNNSLIIVDEAHNLTGNEQGAALEKIIRNSVNLKVVLMTATPMKNLGSDIVDLINFLRPADSPMLKEKIFTHHKNYELDLKEGGLEYFKNMINGYVSHVRGQDPLTFAKRVDRGSIPKGLLFTHLNDYQMLPFQQALYDKTSHDFDDVLDRSMSAVANMAFPGLTKNKDDIEGYYGIEEMNFVKDQIKISGDLLNKKINEKLFNNKYKNQELITLTKDGKNITGKIFEIPHLKLFSIKFYKCLKKLNRLVAGKKGVKTAFIYSNLVRIGIDLFQEILLQNGYLMYQEDTENYVYENNTICYFCGKTYEYHKSHKLQSGGGDDEFSTDSETDEEELDFSETSTEYSPRQTKNLGIIPKHKFKPATFLTITGKESENETEEIPDDKKKILDDVFNKVENKDGRNIKFVLGSIVINEGVSLFHIGEVHILDAYWNLGRVDQVVGRGIRWCSHYQLMNENNVYPYVNVYKYVITSGSDKLSTEEDLYRKAEQKFILINKLERAMKERALDCPLNISGNMINEEILKYETCEIHKDAKIKCPSICNFTKCDYKCDDPKLNFEYYDPKRKLYKAISKDNIDYTTFTPELAQYEIEYAKKKIKNLYIGNNVFTLNEIIEYVKNTYDDEKRKLFDDFFVYKALDDFVPITENDFNNFKDVILDKNNIAGYLIYRDIYYIFQPFNENENVPLYYRTNTLHLKFNLTLHNYLKSLPKYKSLKDANQNDNEKDITVYNFNDTIEYYDERPENNVVGIIDRELDRKNNKNADDIQEVFKLRNKLPKNTSKKRGKGIPSIKGSVCYNSKTKGYLDKLAKSFDINTTGDMNRTDVCNLIQEKMLEKEKYATGKDKVTYVRIPANHPKYPFPYNLEDRVKYVIDKIKSGSKNVLEFTVKEEKKNKFPVYHINIKTNKDDDNELFAKYGAVKNKNMWTIVIE</sequence>
<dbReference type="InterPro" id="IPR027417">
    <property type="entry name" value="P-loop_NTPase"/>
</dbReference>
<dbReference type="PROSITE" id="PS50817">
    <property type="entry name" value="INTEIN_N_TER"/>
    <property type="match status" value="1"/>
</dbReference>
<dbReference type="InterPro" id="IPR036844">
    <property type="entry name" value="Hint_dom_sf"/>
</dbReference>
<dbReference type="NCBIfam" id="TIGR01445">
    <property type="entry name" value="intein_Nterm"/>
    <property type="match status" value="1"/>
</dbReference>
<dbReference type="InterPro" id="IPR002464">
    <property type="entry name" value="DNA/RNA_helicase_DEAH_CS"/>
</dbReference>
<dbReference type="InterPro" id="IPR018247">
    <property type="entry name" value="EF_Hand_1_Ca_BS"/>
</dbReference>
<dbReference type="SUPFAM" id="SSF51294">
    <property type="entry name" value="Hedgehog/intein (Hint) domain"/>
    <property type="match status" value="1"/>
</dbReference>
<dbReference type="GO" id="GO:0016539">
    <property type="term" value="P:intein-mediated protein splicing"/>
    <property type="evidence" value="ECO:0007669"/>
    <property type="project" value="InterPro"/>
</dbReference>
<dbReference type="SMART" id="SM00305">
    <property type="entry name" value="HintC"/>
    <property type="match status" value="1"/>
</dbReference>
<dbReference type="Pfam" id="PF00176">
    <property type="entry name" value="SNF2-rel_dom"/>
    <property type="match status" value="1"/>
</dbReference>
<dbReference type="InterPro" id="IPR000330">
    <property type="entry name" value="SNF2_N"/>
</dbReference>
<evidence type="ECO:0000256" key="1">
    <source>
        <dbReference type="ARBA" id="ARBA00022801"/>
    </source>
</evidence>
<dbReference type="CDD" id="cd00081">
    <property type="entry name" value="Hint"/>
    <property type="match status" value="1"/>
</dbReference>
<dbReference type="InterPro" id="IPR030934">
    <property type="entry name" value="Intein_C"/>
</dbReference>
<dbReference type="Gene3D" id="2.170.16.10">
    <property type="entry name" value="Hedgehog/Intein (Hint) domain"/>
    <property type="match status" value="1"/>
</dbReference>
<feature type="region of interest" description="Disordered" evidence="2">
    <location>
        <begin position="743"/>
        <end position="774"/>
    </location>
</feature>
<feature type="domain" description="Helicase ATP-binding" evidence="3">
    <location>
        <begin position="300"/>
        <end position="488"/>
    </location>
</feature>
<dbReference type="EMBL" id="MN739696">
    <property type="protein sequence ID" value="QHT21723.1"/>
    <property type="molecule type" value="Genomic_DNA"/>
</dbReference>
<dbReference type="Gene3D" id="3.40.50.300">
    <property type="entry name" value="P-loop containing nucleotide triphosphate hydrolases"/>
    <property type="match status" value="2"/>
</dbReference>
<dbReference type="PROSITE" id="PS00018">
    <property type="entry name" value="EF_HAND_1"/>
    <property type="match status" value="1"/>
</dbReference>
<dbReference type="InterPro" id="IPR003586">
    <property type="entry name" value="Hint_dom_C"/>
</dbReference>
<dbReference type="InterPro" id="IPR014001">
    <property type="entry name" value="Helicase_ATP-bd"/>
</dbReference>
<reference evidence="4" key="1">
    <citation type="journal article" date="2020" name="Nature">
        <title>Giant virus diversity and host interactions through global metagenomics.</title>
        <authorList>
            <person name="Schulz F."/>
            <person name="Roux S."/>
            <person name="Paez-Espino D."/>
            <person name="Jungbluth S."/>
            <person name="Walsh D.A."/>
            <person name="Denef V.J."/>
            <person name="McMahon K.D."/>
            <person name="Konstantinidis K.T."/>
            <person name="Eloe-Fadrosh E.A."/>
            <person name="Kyrpides N.C."/>
            <person name="Woyke T."/>
        </authorList>
    </citation>
    <scope>NUCLEOTIDE SEQUENCE</scope>
    <source>
        <strain evidence="4">GVMAG-M-3300023179-103</strain>
    </source>
</reference>
<feature type="compositionally biased region" description="Acidic residues" evidence="2">
    <location>
        <begin position="748"/>
        <end position="765"/>
    </location>
</feature>
<dbReference type="GO" id="GO:0016787">
    <property type="term" value="F:hydrolase activity"/>
    <property type="evidence" value="ECO:0007669"/>
    <property type="project" value="UniProtKB-KW"/>
</dbReference>
<name>A0A6C0DZI1_9ZZZZ</name>
<evidence type="ECO:0000256" key="2">
    <source>
        <dbReference type="SAM" id="MobiDB-lite"/>
    </source>
</evidence>
<dbReference type="GO" id="GO:0005524">
    <property type="term" value="F:ATP binding"/>
    <property type="evidence" value="ECO:0007669"/>
    <property type="project" value="InterPro"/>
</dbReference>
<evidence type="ECO:0000313" key="4">
    <source>
        <dbReference type="EMBL" id="QHT21723.1"/>
    </source>
</evidence>
<keyword evidence="1" id="KW-0378">Hydrolase</keyword>
<organism evidence="4">
    <name type="scientific">viral metagenome</name>
    <dbReference type="NCBI Taxonomy" id="1070528"/>
    <lineage>
        <taxon>unclassified sequences</taxon>
        <taxon>metagenomes</taxon>
        <taxon>organismal metagenomes</taxon>
    </lineage>
</organism>
<dbReference type="InterPro" id="IPR003587">
    <property type="entry name" value="Hint_dom_N"/>
</dbReference>
<evidence type="ECO:0000259" key="3">
    <source>
        <dbReference type="PROSITE" id="PS51192"/>
    </source>
</evidence>
<dbReference type="PROSITE" id="PS50818">
    <property type="entry name" value="INTEIN_C_TER"/>
    <property type="match status" value="1"/>
</dbReference>
<dbReference type="SUPFAM" id="SSF52540">
    <property type="entry name" value="P-loop containing nucleoside triphosphate hydrolases"/>
    <property type="match status" value="2"/>
</dbReference>
<protein>
    <recommendedName>
        <fullName evidence="3">Helicase ATP-binding domain-containing protein</fullName>
    </recommendedName>
</protein>
<dbReference type="PROSITE" id="PS00690">
    <property type="entry name" value="DEAH_ATP_HELICASE"/>
    <property type="match status" value="1"/>
</dbReference>
<dbReference type="InterPro" id="IPR006141">
    <property type="entry name" value="Intein_N"/>
</dbReference>
<dbReference type="SMART" id="SM00306">
    <property type="entry name" value="HintN"/>
    <property type="match status" value="1"/>
</dbReference>
<dbReference type="PROSITE" id="PS51192">
    <property type="entry name" value="HELICASE_ATP_BIND_1"/>
    <property type="match status" value="1"/>
</dbReference>
<accession>A0A6C0DZI1</accession>